<sequence length="107" mass="12117">MDDVKLEGKKEVIVLSDTNEKISSVTAQRKFFSYNDEPSDRESTTEMGIYFVDVGPDGQLCARLEKGRVLPKNPTFNVDKPASSIRSLHTSSYGSKFPLCWWPELKK</sequence>
<reference evidence="1 2" key="1">
    <citation type="submission" date="2024-06" db="EMBL/GenBank/DDBJ databases">
        <title>A chromosome level genome sequence of Diviner's sage (Salvia divinorum).</title>
        <authorList>
            <person name="Ford S.A."/>
            <person name="Ro D.-K."/>
            <person name="Ness R.W."/>
            <person name="Phillips M.A."/>
        </authorList>
    </citation>
    <scope>NUCLEOTIDE SEQUENCE [LARGE SCALE GENOMIC DNA]</scope>
    <source>
        <strain evidence="1">SAF-2024a</strain>
        <tissue evidence="1">Leaf</tissue>
    </source>
</reference>
<gene>
    <name evidence="1" type="ORF">AAHA92_09699</name>
</gene>
<dbReference type="AlphaFoldDB" id="A0ABD1HT10"/>
<evidence type="ECO:0000313" key="1">
    <source>
        <dbReference type="EMBL" id="KAL1559347.1"/>
    </source>
</evidence>
<keyword evidence="2" id="KW-1185">Reference proteome</keyword>
<dbReference type="Proteomes" id="UP001567538">
    <property type="component" value="Unassembled WGS sequence"/>
</dbReference>
<organism evidence="1 2">
    <name type="scientific">Salvia divinorum</name>
    <name type="common">Maria pastora</name>
    <name type="synonym">Diviner's sage</name>
    <dbReference type="NCBI Taxonomy" id="28513"/>
    <lineage>
        <taxon>Eukaryota</taxon>
        <taxon>Viridiplantae</taxon>
        <taxon>Streptophyta</taxon>
        <taxon>Embryophyta</taxon>
        <taxon>Tracheophyta</taxon>
        <taxon>Spermatophyta</taxon>
        <taxon>Magnoliopsida</taxon>
        <taxon>eudicotyledons</taxon>
        <taxon>Gunneridae</taxon>
        <taxon>Pentapetalae</taxon>
        <taxon>asterids</taxon>
        <taxon>lamiids</taxon>
        <taxon>Lamiales</taxon>
        <taxon>Lamiaceae</taxon>
        <taxon>Nepetoideae</taxon>
        <taxon>Mentheae</taxon>
        <taxon>Salviinae</taxon>
        <taxon>Salvia</taxon>
        <taxon>Salvia subgen. Calosphace</taxon>
    </lineage>
</organism>
<accession>A0ABD1HT10</accession>
<protein>
    <submittedName>
        <fullName evidence="1">Uncharacterized protein</fullName>
    </submittedName>
</protein>
<comment type="caution">
    <text evidence="1">The sequence shown here is derived from an EMBL/GenBank/DDBJ whole genome shotgun (WGS) entry which is preliminary data.</text>
</comment>
<dbReference type="EMBL" id="JBEAFC010000004">
    <property type="protein sequence ID" value="KAL1559347.1"/>
    <property type="molecule type" value="Genomic_DNA"/>
</dbReference>
<evidence type="ECO:0000313" key="2">
    <source>
        <dbReference type="Proteomes" id="UP001567538"/>
    </source>
</evidence>
<name>A0ABD1HT10_SALDI</name>
<proteinExistence type="predicted"/>